<dbReference type="GO" id="GO:0005829">
    <property type="term" value="C:cytosol"/>
    <property type="evidence" value="ECO:0007669"/>
    <property type="project" value="TreeGrafter"/>
</dbReference>
<evidence type="ECO:0000256" key="1">
    <source>
        <dbReference type="ARBA" id="ARBA00023002"/>
    </source>
</evidence>
<dbReference type="Gene3D" id="2.30.110.10">
    <property type="entry name" value="Electron Transport, Fmn-binding Protein, Chain A"/>
    <property type="match status" value="1"/>
</dbReference>
<keyword evidence="1" id="KW-0560">Oxidoreductase</keyword>
<accession>A0A6J7IFX9</accession>
<organism evidence="2">
    <name type="scientific">freshwater metagenome</name>
    <dbReference type="NCBI Taxonomy" id="449393"/>
    <lineage>
        <taxon>unclassified sequences</taxon>
        <taxon>metagenomes</taxon>
        <taxon>ecological metagenomes</taxon>
    </lineage>
</organism>
<dbReference type="GO" id="GO:0016627">
    <property type="term" value="F:oxidoreductase activity, acting on the CH-CH group of donors"/>
    <property type="evidence" value="ECO:0007669"/>
    <property type="project" value="TreeGrafter"/>
</dbReference>
<protein>
    <submittedName>
        <fullName evidence="2">Unannotated protein</fullName>
    </submittedName>
</protein>
<gene>
    <name evidence="2" type="ORF">UFOPK3772_00187</name>
</gene>
<dbReference type="EMBL" id="CAFBNE010000003">
    <property type="protein sequence ID" value="CAB4929899.1"/>
    <property type="molecule type" value="Genomic_DNA"/>
</dbReference>
<dbReference type="GO" id="GO:0070967">
    <property type="term" value="F:coenzyme F420 binding"/>
    <property type="evidence" value="ECO:0007669"/>
    <property type="project" value="TreeGrafter"/>
</dbReference>
<dbReference type="SUPFAM" id="SSF50475">
    <property type="entry name" value="FMN-binding split barrel"/>
    <property type="match status" value="1"/>
</dbReference>
<evidence type="ECO:0000313" key="2">
    <source>
        <dbReference type="EMBL" id="CAB4929899.1"/>
    </source>
</evidence>
<dbReference type="PANTHER" id="PTHR35176">
    <property type="entry name" value="HEME OXYGENASE HI_0854-RELATED"/>
    <property type="match status" value="1"/>
</dbReference>
<dbReference type="PANTHER" id="PTHR35176:SF6">
    <property type="entry name" value="HEME OXYGENASE HI_0854-RELATED"/>
    <property type="match status" value="1"/>
</dbReference>
<dbReference type="AlphaFoldDB" id="A0A6J7IFX9"/>
<dbReference type="InterPro" id="IPR012349">
    <property type="entry name" value="Split_barrel_FMN-bd"/>
</dbReference>
<name>A0A6J7IFX9_9ZZZZ</name>
<reference evidence="2" key="1">
    <citation type="submission" date="2020-05" db="EMBL/GenBank/DDBJ databases">
        <authorList>
            <person name="Chiriac C."/>
            <person name="Salcher M."/>
            <person name="Ghai R."/>
            <person name="Kavagutti S V."/>
        </authorList>
    </citation>
    <scope>NUCLEOTIDE SEQUENCE</scope>
</reference>
<dbReference type="InterPro" id="IPR052019">
    <property type="entry name" value="F420H2_bilvrd_red/Heme_oxyg"/>
</dbReference>
<proteinExistence type="predicted"/>
<sequence length="175" mass="19689">MTSAQAQNWEDVKSYSLDTDDELELLNAQIECTLIWSGKEGWPMGVIVNFIYRDGIFWLTASEERPRIASIRKDPRVSIAVTSKGSSVKERRSITYKCNAIVHTDRETIDRILPEFANAMRPGEPEKAEAFRTMLDSPERVVLELVPVTRIGFDSAKMWKASEGARPSDSPSGSH</sequence>